<keyword evidence="2 10" id="KW-0575">Peroxidase</keyword>
<evidence type="ECO:0000256" key="3">
    <source>
        <dbReference type="ARBA" id="ARBA00022617"/>
    </source>
</evidence>
<feature type="signal peptide" evidence="8">
    <location>
        <begin position="1"/>
        <end position="22"/>
    </location>
</feature>
<dbReference type="PROSITE" id="PS51405">
    <property type="entry name" value="HEME_HALOPEROXIDASE"/>
    <property type="match status" value="1"/>
</dbReference>
<dbReference type="Pfam" id="PF01328">
    <property type="entry name" value="Peroxidase_2"/>
    <property type="match status" value="1"/>
</dbReference>
<evidence type="ECO:0000313" key="10">
    <source>
        <dbReference type="EMBL" id="CEH12039.1"/>
    </source>
</evidence>
<keyword evidence="3" id="KW-0349">Heme</keyword>
<comment type="cofactor">
    <cofactor evidence="1">
        <name>heme b</name>
        <dbReference type="ChEBI" id="CHEBI:60344"/>
    </cofactor>
</comment>
<dbReference type="Gene3D" id="1.10.489.10">
    <property type="entry name" value="Chloroperoxidase-like"/>
    <property type="match status" value="1"/>
</dbReference>
<proteinExistence type="inferred from homology"/>
<evidence type="ECO:0000313" key="11">
    <source>
        <dbReference type="Proteomes" id="UP000054845"/>
    </source>
</evidence>
<dbReference type="OrthoDB" id="2542103at2759"/>
<reference evidence="10 11" key="1">
    <citation type="submission" date="2014-09" db="EMBL/GenBank/DDBJ databases">
        <authorList>
            <person name="Magalhaes I.L.F."/>
            <person name="Oliveira U."/>
            <person name="Santos F.R."/>
            <person name="Vidigal T.H.D.A."/>
            <person name="Brescovit A.D."/>
            <person name="Santos A.J."/>
        </authorList>
    </citation>
    <scope>NUCLEOTIDE SEQUENCE [LARGE SCALE GENOMIC DNA]</scope>
</reference>
<dbReference type="EMBL" id="CCYA01000118">
    <property type="protein sequence ID" value="CEH12039.1"/>
    <property type="molecule type" value="Genomic_DNA"/>
</dbReference>
<dbReference type="InterPro" id="IPR036851">
    <property type="entry name" value="Chloroperoxidase-like_sf"/>
</dbReference>
<name>A0A0P1B8D5_9BASI</name>
<dbReference type="SUPFAM" id="SSF47571">
    <property type="entry name" value="Cloroperoxidase"/>
    <property type="match status" value="1"/>
</dbReference>
<accession>A0A0P1B8D5</accession>
<evidence type="ECO:0000259" key="9">
    <source>
        <dbReference type="PROSITE" id="PS51405"/>
    </source>
</evidence>
<evidence type="ECO:0000256" key="6">
    <source>
        <dbReference type="ARBA" id="ARBA00023004"/>
    </source>
</evidence>
<keyword evidence="5" id="KW-0560">Oxidoreductase</keyword>
<evidence type="ECO:0000256" key="2">
    <source>
        <dbReference type="ARBA" id="ARBA00022559"/>
    </source>
</evidence>
<evidence type="ECO:0000256" key="5">
    <source>
        <dbReference type="ARBA" id="ARBA00023002"/>
    </source>
</evidence>
<feature type="chain" id="PRO_5006059273" evidence="8">
    <location>
        <begin position="23"/>
        <end position="421"/>
    </location>
</feature>
<dbReference type="PANTHER" id="PTHR33577:SF16">
    <property type="entry name" value="HEME HALOPEROXIDASE FAMILY PROFILE DOMAIN-CONTAINING PROTEIN"/>
    <property type="match status" value="1"/>
</dbReference>
<comment type="similarity">
    <text evidence="7">Belongs to the chloroperoxidase family.</text>
</comment>
<dbReference type="Proteomes" id="UP000054845">
    <property type="component" value="Unassembled WGS sequence"/>
</dbReference>
<keyword evidence="8" id="KW-0732">Signal</keyword>
<sequence>MKLTTSFSLLAVALTGAQSILAFPEYASRSPKDFTVGQIIRERVERRAAEGTQFPKRLLGLDGLLEPLTGVLSALGLPAAQKQGAVLVPDAAHPYKAPGPTDIRGLCPTLNTMANHGYIARNGITTFAEASNGCQQAFGFSYDLCTFLSALGLLAGGDILSGKMSIGGPDSRVPNTLGKAGGIQQHGVFEIDGSMTRADTYFGNNHNFQVDRWNNIVKMANENGGKFDNTMWKKERKQTYDFARANNPEFYAGVKYIAVSIAERAFIQQALPSFGENQSDKGIANYRNVAPFFLNETFPTDWIKRGTPYSLLNLAGDVVDYVADTSTFTPPGQNQGVGNFSPFKVDLPTEVPSAACFLLTTIQDVGTGQLEGEIVHAVAELVEQVIAPLFKTSFNCDFSQLGTSGADSTNINSTVVNHPGK</sequence>
<dbReference type="InterPro" id="IPR000028">
    <property type="entry name" value="Chloroperoxidase"/>
</dbReference>
<evidence type="ECO:0000256" key="4">
    <source>
        <dbReference type="ARBA" id="ARBA00022723"/>
    </source>
</evidence>
<keyword evidence="11" id="KW-1185">Reference proteome</keyword>
<dbReference type="PANTHER" id="PTHR33577">
    <property type="entry name" value="STERIGMATOCYSTIN BIOSYNTHESIS PEROXIDASE STCC-RELATED"/>
    <property type="match status" value="1"/>
</dbReference>
<keyword evidence="6" id="KW-0408">Iron</keyword>
<dbReference type="AlphaFoldDB" id="A0A0P1B8D5"/>
<dbReference type="GO" id="GO:0046872">
    <property type="term" value="F:metal ion binding"/>
    <property type="evidence" value="ECO:0007669"/>
    <property type="project" value="UniProtKB-KW"/>
</dbReference>
<evidence type="ECO:0000256" key="7">
    <source>
        <dbReference type="ARBA" id="ARBA00025795"/>
    </source>
</evidence>
<keyword evidence="4" id="KW-0479">Metal-binding</keyword>
<organism evidence="10 11">
    <name type="scientific">Ceraceosorus bombacis</name>
    <dbReference type="NCBI Taxonomy" id="401625"/>
    <lineage>
        <taxon>Eukaryota</taxon>
        <taxon>Fungi</taxon>
        <taxon>Dikarya</taxon>
        <taxon>Basidiomycota</taxon>
        <taxon>Ustilaginomycotina</taxon>
        <taxon>Exobasidiomycetes</taxon>
        <taxon>Ceraceosorales</taxon>
        <taxon>Ceraceosoraceae</taxon>
        <taxon>Ceraceosorus</taxon>
    </lineage>
</organism>
<feature type="domain" description="Heme haloperoxidase family profile" evidence="9">
    <location>
        <begin position="91"/>
        <end position="316"/>
    </location>
</feature>
<evidence type="ECO:0000256" key="1">
    <source>
        <dbReference type="ARBA" id="ARBA00001970"/>
    </source>
</evidence>
<protein>
    <submittedName>
        <fullName evidence="10">Chloroperoxidase</fullName>
    </submittedName>
</protein>
<dbReference type="GO" id="GO:0004601">
    <property type="term" value="F:peroxidase activity"/>
    <property type="evidence" value="ECO:0007669"/>
    <property type="project" value="UniProtKB-KW"/>
</dbReference>
<evidence type="ECO:0000256" key="8">
    <source>
        <dbReference type="SAM" id="SignalP"/>
    </source>
</evidence>